<dbReference type="AlphaFoldDB" id="A0A2H1FDS4"/>
<evidence type="ECO:0000313" key="2">
    <source>
        <dbReference type="Proteomes" id="UP000230607"/>
    </source>
</evidence>
<dbReference type="EMBL" id="LT841358">
    <property type="protein sequence ID" value="SMH70918.1"/>
    <property type="molecule type" value="Genomic_DNA"/>
</dbReference>
<gene>
    <name evidence="1" type="ORF">NCS_10725</name>
</gene>
<protein>
    <submittedName>
        <fullName evidence="1">Uncharacterized protein</fullName>
    </submittedName>
</protein>
<dbReference type="RefSeq" id="WP_157926975.1">
    <property type="nucleotide sequence ID" value="NZ_LT841358.1"/>
</dbReference>
<keyword evidence="2" id="KW-1185">Reference proteome</keyword>
<proteinExistence type="predicted"/>
<accession>A0A2H1FDS4</accession>
<reference evidence="2" key="1">
    <citation type="submission" date="2017-03" db="EMBL/GenBank/DDBJ databases">
        <authorList>
            <person name="Herbold C."/>
        </authorList>
    </citation>
    <scope>NUCLEOTIDE SEQUENCE [LARGE SCALE GENOMIC DNA]</scope>
</reference>
<dbReference type="Proteomes" id="UP000230607">
    <property type="component" value="Chromosome 1"/>
</dbReference>
<evidence type="ECO:0000313" key="1">
    <source>
        <dbReference type="EMBL" id="SMH70918.1"/>
    </source>
</evidence>
<name>A0A2H1FDS4_9ARCH</name>
<sequence>MSDDISVNELDNIQKTMQSYINNFDEIDKEICNLLQNSNANATALEEHSVETQKSILDGRDKALSIGFIAISAVALIIRRFRTASKLVDLFIHLVNRFVSLITRYEKLFKINSIQVTISLTPSVVVTFKP</sequence>
<organism evidence="1 2">
    <name type="scientific">Candidatus Nitrosotalea okcheonensis</name>
    <dbReference type="NCBI Taxonomy" id="1903276"/>
    <lineage>
        <taxon>Archaea</taxon>
        <taxon>Nitrososphaerota</taxon>
        <taxon>Nitrososphaeria</taxon>
        <taxon>Nitrosotaleales</taxon>
        <taxon>Nitrosotaleaceae</taxon>
        <taxon>Nitrosotalea</taxon>
    </lineage>
</organism>